<evidence type="ECO:0000256" key="5">
    <source>
        <dbReference type="SAM" id="SignalP"/>
    </source>
</evidence>
<keyword evidence="3" id="KW-0408">Iron</keyword>
<dbReference type="PROSITE" id="PS00198">
    <property type="entry name" value="4FE4S_FER_1"/>
    <property type="match status" value="1"/>
</dbReference>
<accession>A9WAQ0</accession>
<gene>
    <name evidence="7" type="ordered locus">Caur_0023</name>
</gene>
<dbReference type="KEGG" id="cau:Caur_0023"/>
<dbReference type="InParanoid" id="A9WAQ0"/>
<dbReference type="PATRIC" id="fig|324602.8.peg.26"/>
<dbReference type="PANTHER" id="PTHR43177:SF3">
    <property type="entry name" value="PROTEIN NRFC HOMOLOG"/>
    <property type="match status" value="1"/>
</dbReference>
<feature type="domain" description="4Fe-4S ferredoxin-type" evidence="6">
    <location>
        <begin position="177"/>
        <end position="206"/>
    </location>
</feature>
<dbReference type="CDD" id="cd10551">
    <property type="entry name" value="PsrB"/>
    <property type="match status" value="1"/>
</dbReference>
<dbReference type="GO" id="GO:0046872">
    <property type="term" value="F:metal ion binding"/>
    <property type="evidence" value="ECO:0007669"/>
    <property type="project" value="UniProtKB-KW"/>
</dbReference>
<proteinExistence type="predicted"/>
<keyword evidence="1" id="KW-0004">4Fe-4S</keyword>
<dbReference type="PROSITE" id="PS51379">
    <property type="entry name" value="4FE4S_FER_2"/>
    <property type="match status" value="2"/>
</dbReference>
<keyword evidence="8" id="KW-1185">Reference proteome</keyword>
<dbReference type="PANTHER" id="PTHR43177">
    <property type="entry name" value="PROTEIN NRFC"/>
    <property type="match status" value="1"/>
</dbReference>
<organism evidence="7 8">
    <name type="scientific">Chloroflexus aurantiacus (strain ATCC 29366 / DSM 635 / J-10-fl)</name>
    <dbReference type="NCBI Taxonomy" id="324602"/>
    <lineage>
        <taxon>Bacteria</taxon>
        <taxon>Bacillati</taxon>
        <taxon>Chloroflexota</taxon>
        <taxon>Chloroflexia</taxon>
        <taxon>Chloroflexales</taxon>
        <taxon>Chloroflexineae</taxon>
        <taxon>Chloroflexaceae</taxon>
        <taxon>Chloroflexus</taxon>
    </lineage>
</organism>
<dbReference type="SUPFAM" id="SSF54862">
    <property type="entry name" value="4Fe-4S ferredoxins"/>
    <property type="match status" value="1"/>
</dbReference>
<reference evidence="8" key="1">
    <citation type="journal article" date="2011" name="BMC Genomics">
        <title>Complete genome sequence of the filamentous anoxygenic phototrophic bacterium Chloroflexus aurantiacus.</title>
        <authorList>
            <person name="Tang K.H."/>
            <person name="Barry K."/>
            <person name="Chertkov O."/>
            <person name="Dalin E."/>
            <person name="Han C.S."/>
            <person name="Hauser L.J."/>
            <person name="Honchak B.M."/>
            <person name="Karbach L.E."/>
            <person name="Land M.L."/>
            <person name="Lapidus A."/>
            <person name="Larimer F.W."/>
            <person name="Mikhailova N."/>
            <person name="Pitluck S."/>
            <person name="Pierson B.K."/>
            <person name="Blankenship R.E."/>
        </authorList>
    </citation>
    <scope>NUCLEOTIDE SEQUENCE [LARGE SCALE GENOMIC DNA]</scope>
    <source>
        <strain evidence="8">ATCC 29366 / DSM 635 / J-10-fl</strain>
    </source>
</reference>
<dbReference type="InterPro" id="IPR017900">
    <property type="entry name" value="4Fe4S_Fe_S_CS"/>
</dbReference>
<evidence type="ECO:0000256" key="1">
    <source>
        <dbReference type="ARBA" id="ARBA00022485"/>
    </source>
</evidence>
<dbReference type="HOGENOM" id="CLU_043374_1_0_0"/>
<keyword evidence="4" id="KW-0411">Iron-sulfur</keyword>
<feature type="chain" id="PRO_5002746135" evidence="5">
    <location>
        <begin position="36"/>
        <end position="318"/>
    </location>
</feature>
<evidence type="ECO:0000313" key="7">
    <source>
        <dbReference type="EMBL" id="ABY33278.1"/>
    </source>
</evidence>
<evidence type="ECO:0000259" key="6">
    <source>
        <dbReference type="PROSITE" id="PS51379"/>
    </source>
</evidence>
<keyword evidence="2" id="KW-0479">Metal-binding</keyword>
<dbReference type="AlphaFoldDB" id="A9WAQ0"/>
<dbReference type="InterPro" id="IPR006311">
    <property type="entry name" value="TAT_signal"/>
</dbReference>
<protein>
    <submittedName>
        <fullName evidence="7">4Fe-4S ferredoxin iron-sulfur binding domain protein</fullName>
    </submittedName>
</protein>
<evidence type="ECO:0000256" key="2">
    <source>
        <dbReference type="ARBA" id="ARBA00022723"/>
    </source>
</evidence>
<dbReference type="RefSeq" id="WP_012255934.1">
    <property type="nucleotide sequence ID" value="NC_010175.1"/>
</dbReference>
<evidence type="ECO:0000256" key="3">
    <source>
        <dbReference type="ARBA" id="ARBA00023004"/>
    </source>
</evidence>
<evidence type="ECO:0000313" key="8">
    <source>
        <dbReference type="Proteomes" id="UP000002008"/>
    </source>
</evidence>
<feature type="signal peptide" evidence="5">
    <location>
        <begin position="1"/>
        <end position="35"/>
    </location>
</feature>
<dbReference type="EMBL" id="CP000909">
    <property type="protein sequence ID" value="ABY33278.1"/>
    <property type="molecule type" value="Genomic_DNA"/>
</dbReference>
<dbReference type="Gene3D" id="3.30.70.20">
    <property type="match status" value="2"/>
</dbReference>
<feature type="domain" description="4Fe-4S ferredoxin-type" evidence="6">
    <location>
        <begin position="100"/>
        <end position="119"/>
    </location>
</feature>
<evidence type="ECO:0000256" key="4">
    <source>
        <dbReference type="ARBA" id="ARBA00023014"/>
    </source>
</evidence>
<dbReference type="GO" id="GO:0051539">
    <property type="term" value="F:4 iron, 4 sulfur cluster binding"/>
    <property type="evidence" value="ECO:0007669"/>
    <property type="project" value="UniProtKB-KW"/>
</dbReference>
<dbReference type="Pfam" id="PF13247">
    <property type="entry name" value="Fer4_11"/>
    <property type="match status" value="2"/>
</dbReference>
<sequence>MTRQPTIPLTPVSRRGLLGALVAGAGALAAASVQAGLPASTGKSADTIDVLSPEEALAAYEAEIARLRATKVSGTPLDHLERMRAELLRALAKPVAERRWVMVIDLRACVGCHGCTIACVAENKLPPGVVYRPVIDEEIGRYPNVTRRFIPRPCMQCDNPPCTGVCPVSATFTNEHGVVEVDYEQCIGCRACIAACPYGARTFDFGYTYTADTTDPGVMFGADQAATYETVTTFEYGKAHARRNLHDSPVGNVRKCHFCMHRVLNGQLPACVTTCIGRATFFGDANDPDSLVSELIAKPNVMRLKEDLGTEPRVYYLQ</sequence>
<dbReference type="Proteomes" id="UP000002008">
    <property type="component" value="Chromosome"/>
</dbReference>
<keyword evidence="5" id="KW-0732">Signal</keyword>
<dbReference type="EnsemblBacteria" id="ABY33278">
    <property type="protein sequence ID" value="ABY33278"/>
    <property type="gene ID" value="Caur_0023"/>
</dbReference>
<dbReference type="InterPro" id="IPR050954">
    <property type="entry name" value="ET_IronSulfur_Cluster-Binding"/>
</dbReference>
<dbReference type="eggNOG" id="COG0437">
    <property type="taxonomic scope" value="Bacteria"/>
</dbReference>
<dbReference type="PROSITE" id="PS51318">
    <property type="entry name" value="TAT"/>
    <property type="match status" value="1"/>
</dbReference>
<name>A9WAQ0_CHLAA</name>
<dbReference type="STRING" id="324602.Caur_0023"/>
<dbReference type="InterPro" id="IPR017896">
    <property type="entry name" value="4Fe4S_Fe-S-bd"/>
</dbReference>